<dbReference type="InterPro" id="IPR000269">
    <property type="entry name" value="Cu_amine_oxidase"/>
</dbReference>
<evidence type="ECO:0000313" key="12">
    <source>
        <dbReference type="EMBL" id="CAJ1379659.1"/>
    </source>
</evidence>
<dbReference type="PROSITE" id="PS01164">
    <property type="entry name" value="COPPER_AMINE_OXID_1"/>
    <property type="match status" value="1"/>
</dbReference>
<dbReference type="Pfam" id="PF01179">
    <property type="entry name" value="Cu_amine_oxid"/>
    <property type="match status" value="1"/>
</dbReference>
<evidence type="ECO:0000313" key="13">
    <source>
        <dbReference type="Proteomes" id="UP001178507"/>
    </source>
</evidence>
<proteinExistence type="inferred from homology"/>
<evidence type="ECO:0000256" key="9">
    <source>
        <dbReference type="RuleBase" id="RU000672"/>
    </source>
</evidence>
<dbReference type="Proteomes" id="UP001178507">
    <property type="component" value="Unassembled WGS sequence"/>
</dbReference>
<dbReference type="InterPro" id="IPR036726">
    <property type="entry name" value="GTP1_OBG_dom_sf"/>
</dbReference>
<feature type="active site" description="Proton acceptor" evidence="6">
    <location>
        <position position="767"/>
    </location>
</feature>
<comment type="caution">
    <text evidence="12">The sequence shown here is derived from an EMBL/GenBank/DDBJ whole genome shotgun (WGS) entry which is preliminary data.</text>
</comment>
<evidence type="ECO:0000256" key="8">
    <source>
        <dbReference type="PROSITE-ProRule" id="PRU00023"/>
    </source>
</evidence>
<evidence type="ECO:0000259" key="11">
    <source>
        <dbReference type="PROSITE" id="PS51883"/>
    </source>
</evidence>
<evidence type="ECO:0000256" key="7">
    <source>
        <dbReference type="PIRSR" id="PIRSR600269-51"/>
    </source>
</evidence>
<reference evidence="12" key="1">
    <citation type="submission" date="2023-08" db="EMBL/GenBank/DDBJ databases">
        <authorList>
            <person name="Chen Y."/>
            <person name="Shah S."/>
            <person name="Dougan E. K."/>
            <person name="Thang M."/>
            <person name="Chan C."/>
        </authorList>
    </citation>
    <scope>NUCLEOTIDE SEQUENCE</scope>
</reference>
<dbReference type="InterPro" id="IPR006169">
    <property type="entry name" value="GTP1_OBG_dom"/>
</dbReference>
<keyword evidence="3 6" id="KW-0801">TPQ</keyword>
<comment type="similarity">
    <text evidence="1 9">Belongs to the copper/topaquinone oxidase family.</text>
</comment>
<dbReference type="SUPFAM" id="SSF52540">
    <property type="entry name" value="P-loop containing nucleoside triphosphate hydrolases"/>
    <property type="match status" value="1"/>
</dbReference>
<dbReference type="PROSITE" id="PS51883">
    <property type="entry name" value="OBG"/>
    <property type="match status" value="1"/>
</dbReference>
<feature type="region of interest" description="Disordered" evidence="10">
    <location>
        <begin position="689"/>
        <end position="711"/>
    </location>
</feature>
<evidence type="ECO:0000256" key="4">
    <source>
        <dbReference type="ARBA" id="ARBA00023002"/>
    </source>
</evidence>
<dbReference type="EC" id="1.4.3.-" evidence="9"/>
<protein>
    <recommendedName>
        <fullName evidence="9">Amine oxidase</fullName>
        <ecNumber evidence="9">1.4.3.-</ecNumber>
    </recommendedName>
</protein>
<dbReference type="GO" id="GO:0005886">
    <property type="term" value="C:plasma membrane"/>
    <property type="evidence" value="ECO:0007669"/>
    <property type="project" value="TreeGrafter"/>
</dbReference>
<dbReference type="Gene3D" id="2.70.98.20">
    <property type="entry name" value="Copper amine oxidase, catalytic domain"/>
    <property type="match status" value="1"/>
</dbReference>
<feature type="modified residue" description="2',4',5'-topaquinone" evidence="7">
    <location>
        <position position="856"/>
    </location>
</feature>
<evidence type="ECO:0000256" key="3">
    <source>
        <dbReference type="ARBA" id="ARBA00022772"/>
    </source>
</evidence>
<dbReference type="Gene3D" id="3.40.50.300">
    <property type="entry name" value="P-loop containing nucleotide triphosphate hydrolases"/>
    <property type="match status" value="1"/>
</dbReference>
<dbReference type="InterPro" id="IPR002110">
    <property type="entry name" value="Ankyrin_rpt"/>
</dbReference>
<dbReference type="InterPro" id="IPR027417">
    <property type="entry name" value="P-loop_NTPase"/>
</dbReference>
<dbReference type="PROSITE" id="PS50088">
    <property type="entry name" value="ANK_REPEAT"/>
    <property type="match status" value="2"/>
</dbReference>
<dbReference type="Gene3D" id="1.25.40.20">
    <property type="entry name" value="Ankyrin repeat-containing domain"/>
    <property type="match status" value="2"/>
</dbReference>
<dbReference type="Pfam" id="PF12796">
    <property type="entry name" value="Ank_2"/>
    <property type="match status" value="1"/>
</dbReference>
<feature type="active site" description="Schiff-base intermediate with substrate; via topaquinone" evidence="6">
    <location>
        <position position="856"/>
    </location>
</feature>
<keyword evidence="2 9" id="KW-0479">Metal-binding</keyword>
<evidence type="ECO:0000256" key="2">
    <source>
        <dbReference type="ARBA" id="ARBA00022723"/>
    </source>
</evidence>
<organism evidence="12 13">
    <name type="scientific">Effrenium voratum</name>
    <dbReference type="NCBI Taxonomy" id="2562239"/>
    <lineage>
        <taxon>Eukaryota</taxon>
        <taxon>Sar</taxon>
        <taxon>Alveolata</taxon>
        <taxon>Dinophyceae</taxon>
        <taxon>Suessiales</taxon>
        <taxon>Symbiodiniaceae</taxon>
        <taxon>Effrenium</taxon>
    </lineage>
</organism>
<keyword evidence="8" id="KW-0040">ANK repeat</keyword>
<dbReference type="PANTHER" id="PTHR10638">
    <property type="entry name" value="COPPER AMINE OXIDASE"/>
    <property type="match status" value="1"/>
</dbReference>
<feature type="repeat" description="ANK" evidence="8">
    <location>
        <begin position="149"/>
        <end position="181"/>
    </location>
</feature>
<dbReference type="InterPro" id="IPR016182">
    <property type="entry name" value="Cu_amine_oxidase_N-reg"/>
</dbReference>
<comment type="PTM">
    <text evidence="7 9">Topaquinone (TPQ) is generated by copper-dependent autoxidation of a specific tyrosyl residue.</text>
</comment>
<evidence type="ECO:0000256" key="10">
    <source>
        <dbReference type="SAM" id="MobiDB-lite"/>
    </source>
</evidence>
<dbReference type="GO" id="GO:0009308">
    <property type="term" value="P:amine metabolic process"/>
    <property type="evidence" value="ECO:0007669"/>
    <property type="project" value="UniProtKB-UniRule"/>
</dbReference>
<name>A0AA36I264_9DINO</name>
<dbReference type="SUPFAM" id="SSF49998">
    <property type="entry name" value="Amine oxidase catalytic domain"/>
    <property type="match status" value="1"/>
</dbReference>
<evidence type="ECO:0000256" key="6">
    <source>
        <dbReference type="PIRSR" id="PIRSR600269-50"/>
    </source>
</evidence>
<dbReference type="InterPro" id="IPR049948">
    <property type="entry name" value="Cu_Am_ox_TPQ-bd"/>
</dbReference>
<keyword evidence="4 9" id="KW-0560">Oxidoreductase</keyword>
<dbReference type="Pfam" id="PF01018">
    <property type="entry name" value="GTP1_OBG"/>
    <property type="match status" value="1"/>
</dbReference>
<dbReference type="PRINTS" id="PR00766">
    <property type="entry name" value="CUDAOXIDASE"/>
</dbReference>
<keyword evidence="13" id="KW-1185">Reference proteome</keyword>
<dbReference type="InterPro" id="IPR036460">
    <property type="entry name" value="Cu_amine_oxidase_C_sf"/>
</dbReference>
<dbReference type="PROSITE" id="PS50297">
    <property type="entry name" value="ANK_REP_REGION"/>
    <property type="match status" value="2"/>
</dbReference>
<dbReference type="GO" id="GO:0008131">
    <property type="term" value="F:primary methylamine oxidase activity"/>
    <property type="evidence" value="ECO:0007669"/>
    <property type="project" value="InterPro"/>
</dbReference>
<feature type="repeat" description="ANK" evidence="8">
    <location>
        <begin position="194"/>
        <end position="226"/>
    </location>
</feature>
<evidence type="ECO:0000256" key="1">
    <source>
        <dbReference type="ARBA" id="ARBA00007983"/>
    </source>
</evidence>
<comment type="cofactor">
    <cofactor evidence="9">
        <name>Cu cation</name>
        <dbReference type="ChEBI" id="CHEBI:23378"/>
    </cofactor>
    <text evidence="9">Contains 1 topaquinone per subunit.</text>
</comment>
<dbReference type="PANTHER" id="PTHR10638:SF20">
    <property type="entry name" value="AMINE OXIDASE"/>
    <property type="match status" value="1"/>
</dbReference>
<evidence type="ECO:0000256" key="5">
    <source>
        <dbReference type="ARBA" id="ARBA00023008"/>
    </source>
</evidence>
<dbReference type="SUPFAM" id="SSF48403">
    <property type="entry name" value="Ankyrin repeat"/>
    <property type="match status" value="1"/>
</dbReference>
<dbReference type="GO" id="GO:0005507">
    <property type="term" value="F:copper ion binding"/>
    <property type="evidence" value="ECO:0007669"/>
    <property type="project" value="InterPro"/>
</dbReference>
<sequence>MEELNKSLLEAASRVDLERVRELLQSGAEASFIDDPEGVWGARSKKGPLHVALRKRPYKSDEVDSTSYQDQLNNWTQVIRTLIEARADVNEASEEYDWRGCGHTGTAFDLAMPYVTQNSAFLELFLTAGADPNTKAIQDVHSMRTDGRSEKPILHEAVRAGNFEAVRALLDHGARADAWSLEQFFNERGFNRNSAETALHLACERKDLAVCALLLARGASVDAIRKRTEHVDSGRRSPTDDPREDGFVPSVICVPIEETALHMAIMQKQPELVTLLVCAGAKELPRRRGDASSSCRELCGEDFALLEALAAEWKPETHRLFPESVRESVKAALLVAQRQNWPVPENVLFKVCALAAGPIAMAARRMEPDDERPPLVEFPEGEPLEVLLLPLMMASAALGAGLTVKLQTPVREVHVHGKSYAQIKENAVHFFPSRAAEVLGELSASEVQAVARFVMAKTGAQPCRSAPEVETWLAGPSAVELLRPKKKETLAYLDGHGPAPQRFARVTVNTKEAVVEYKVGPLGADGPAADATIEELVPAGVIPYSKRPGIELEINQLRNVIFNQSAHQMAPLLLEAFGNIFPMLPDWDQKKGTITLTPRNDALSPRGRTRRLRMKFTVTPPLPSRPDSQWIYPLPLDMEANVTSWNVSEWKVNHITFCGQGPFPSEAALMKAYNEGHLSVCKPKMDFGTWDTPQHESPRPAPAPRPESRKGGVAWGPWSFSVTQRPSTGVAVTDVRFRGERILYELALMDSQAIYGGSARDQFMYSDSAYTMSQWSVSLEPGVDCPDRATYLPVANWMGPDLSVAPNVSDVREFYPICVFDWAEDHEIWRHMDGNYTRGYIRKTVVVRSIATVGNYDYIMDVKFREDGEINVETRFAGYPETRYPSQGEERFSSLVREGVAGIVHTHSVAWKADIEVSGSKNALHVTEVREHESSGLGVNWRADPQEQTFPTKILQQRFVEHEGLQSSTFVADTKVPKAWAIVNRNASSTPSGKPNPRGYRIDLMSFSTSQVHSPSHPFVRAMPWTKYHLAVTKYQDNEYRPSSPYVNFDGLQPLTGEYVQDLDIFLSNNESILDEDLVAWIGLNKEHIVRQEDIPLVSNFGVSFSLQPFNFFDLSREIRGPLALALVGQPALSPGSGGAVEKERAEVGKAIGSLGRSFGSLVDKGEGLQYSRHLVDRREVRVIAGHGGSGGLAYKKHTKHKMRIGPGWPCGGSGGRGGDVVVKATPDLWSLAHVNGHVQAPNGMTGRRGNLNGESGRQCVISVPRGVFVRELLVDPEDSRQKRRGALLADLDQPGQSVTVALGGKGGMGNNMARVHEAFLGLPGQDRRIELELKTVADVGLIGLGPEHRASWSSMPNAGKSTLLGAVSRACPKIAPYPFTTVAPYVGK</sequence>
<dbReference type="GO" id="GO:0042254">
    <property type="term" value="P:ribosome biogenesis"/>
    <property type="evidence" value="ECO:0007669"/>
    <property type="project" value="UniProtKB-UniRule"/>
</dbReference>
<dbReference type="SUPFAM" id="SSF54416">
    <property type="entry name" value="Amine oxidase N-terminal region"/>
    <property type="match status" value="1"/>
</dbReference>
<dbReference type="Gene3D" id="3.10.450.40">
    <property type="match status" value="2"/>
</dbReference>
<dbReference type="GO" id="GO:0048038">
    <property type="term" value="F:quinone binding"/>
    <property type="evidence" value="ECO:0007669"/>
    <property type="project" value="InterPro"/>
</dbReference>
<dbReference type="SMART" id="SM00248">
    <property type="entry name" value="ANK"/>
    <property type="match status" value="5"/>
</dbReference>
<dbReference type="EMBL" id="CAUJNA010000647">
    <property type="protein sequence ID" value="CAJ1379659.1"/>
    <property type="molecule type" value="Genomic_DNA"/>
</dbReference>
<keyword evidence="5 9" id="KW-0186">Copper</keyword>
<dbReference type="InterPro" id="IPR036770">
    <property type="entry name" value="Ankyrin_rpt-contain_sf"/>
</dbReference>
<gene>
    <name evidence="12" type="ORF">EVOR1521_LOCUS7837</name>
</gene>
<feature type="non-terminal residue" evidence="12">
    <location>
        <position position="1389"/>
    </location>
</feature>
<feature type="domain" description="Obg" evidence="11">
    <location>
        <begin position="1173"/>
        <end position="1337"/>
    </location>
</feature>
<dbReference type="SUPFAM" id="SSF82051">
    <property type="entry name" value="Obg GTP-binding protein N-terminal domain"/>
    <property type="match status" value="1"/>
</dbReference>
<accession>A0AA36I264</accession>
<dbReference type="InterPro" id="IPR015798">
    <property type="entry name" value="Cu_amine_oxidase_C"/>
</dbReference>
<dbReference type="Gene3D" id="2.70.210.12">
    <property type="entry name" value="GTP1/OBG domain"/>
    <property type="match status" value="1"/>
</dbReference>